<accession>A0A9J6C6M5</accession>
<gene>
    <name evidence="2" type="ORF">PVAND_007233</name>
</gene>
<evidence type="ECO:0000259" key="1">
    <source>
        <dbReference type="PROSITE" id="PS50181"/>
    </source>
</evidence>
<dbReference type="Proteomes" id="UP001107558">
    <property type="component" value="Chromosome 2"/>
</dbReference>
<dbReference type="CDD" id="cd09917">
    <property type="entry name" value="F-box_SF"/>
    <property type="match status" value="1"/>
</dbReference>
<proteinExistence type="predicted"/>
<dbReference type="SUPFAM" id="SSF81383">
    <property type="entry name" value="F-box domain"/>
    <property type="match status" value="1"/>
</dbReference>
<protein>
    <recommendedName>
        <fullName evidence="1">F-box domain-containing protein</fullName>
    </recommendedName>
</protein>
<dbReference type="PROSITE" id="PS50181">
    <property type="entry name" value="FBOX"/>
    <property type="match status" value="1"/>
</dbReference>
<dbReference type="AlphaFoldDB" id="A0A9J6C6M5"/>
<name>A0A9J6C6M5_POLVA</name>
<organism evidence="2 3">
    <name type="scientific">Polypedilum vanderplanki</name>
    <name type="common">Sleeping chironomid midge</name>
    <dbReference type="NCBI Taxonomy" id="319348"/>
    <lineage>
        <taxon>Eukaryota</taxon>
        <taxon>Metazoa</taxon>
        <taxon>Ecdysozoa</taxon>
        <taxon>Arthropoda</taxon>
        <taxon>Hexapoda</taxon>
        <taxon>Insecta</taxon>
        <taxon>Pterygota</taxon>
        <taxon>Neoptera</taxon>
        <taxon>Endopterygota</taxon>
        <taxon>Diptera</taxon>
        <taxon>Nematocera</taxon>
        <taxon>Chironomoidea</taxon>
        <taxon>Chironomidae</taxon>
        <taxon>Chironominae</taxon>
        <taxon>Polypedilum</taxon>
        <taxon>Polypedilum</taxon>
    </lineage>
</organism>
<evidence type="ECO:0000313" key="3">
    <source>
        <dbReference type="Proteomes" id="UP001107558"/>
    </source>
</evidence>
<dbReference type="EMBL" id="JADBJN010000002">
    <property type="protein sequence ID" value="KAG5677475.1"/>
    <property type="molecule type" value="Genomic_DNA"/>
</dbReference>
<keyword evidence="3" id="KW-1185">Reference proteome</keyword>
<comment type="caution">
    <text evidence="2">The sequence shown here is derived from an EMBL/GenBank/DDBJ whole genome shotgun (WGS) entry which is preliminary data.</text>
</comment>
<dbReference type="OrthoDB" id="3219396at2759"/>
<dbReference type="Pfam" id="PF00646">
    <property type="entry name" value="F-box"/>
    <property type="match status" value="1"/>
</dbReference>
<dbReference type="InterPro" id="IPR036047">
    <property type="entry name" value="F-box-like_dom_sf"/>
</dbReference>
<evidence type="ECO:0000313" key="2">
    <source>
        <dbReference type="EMBL" id="KAG5677475.1"/>
    </source>
</evidence>
<feature type="domain" description="F-box" evidence="1">
    <location>
        <begin position="1"/>
        <end position="49"/>
    </location>
</feature>
<dbReference type="InterPro" id="IPR001810">
    <property type="entry name" value="F-box_dom"/>
</dbReference>
<reference evidence="2" key="1">
    <citation type="submission" date="2021-03" db="EMBL/GenBank/DDBJ databases">
        <title>Chromosome level genome of the anhydrobiotic midge Polypedilum vanderplanki.</title>
        <authorList>
            <person name="Yoshida Y."/>
            <person name="Kikawada T."/>
            <person name="Gusev O."/>
        </authorList>
    </citation>
    <scope>NUCLEOTIDE SEQUENCE</scope>
    <source>
        <strain evidence="2">NIAS01</strain>
        <tissue evidence="2">Whole body or cell culture</tissue>
    </source>
</reference>
<dbReference type="SMART" id="SM00256">
    <property type="entry name" value="FBOX"/>
    <property type="match status" value="1"/>
</dbReference>
<sequence>MNFLEHLPFEIVEIIFQHLNGRDVLNLSEVNNSFNNFIAKCLNKIVFNVKKKASLESIQNVLKTSTRHYRHVKISQYSNFISSKLITWPIISLTISDIDFSNFDDFLTLMMHSKFVQEMRMSRIFILSVEKTHKEYQISFEYLKILNFHCCHSIIYEKILRNCSNLKKFSIKAGSEMPISAENTIKNLLIKNSNLKFLEIHFNIFGIIFGSDFLTNSLKFKLKRFEASSNLNQSFEMLRSNFCNFLLTQIDTLEEISIHNWMGLDVMKIIFLSPHLQKLTLKGFHNYECENIDWENLELQRNNSIEVLNFHDISENFQIFRTVVNACSYLKKCSFYSLNNEMINYLASNCSKLISIHVEKLFVNSSDYELKNLIIVS</sequence>